<feature type="coiled-coil region" evidence="4">
    <location>
        <begin position="46"/>
        <end position="73"/>
    </location>
</feature>
<feature type="region of interest" description="Disordered" evidence="5">
    <location>
        <begin position="107"/>
        <end position="133"/>
    </location>
</feature>
<keyword evidence="2 3" id="KW-0040">ANK repeat</keyword>
<sequence length="1151" mass="126766">MKATVHPGTSRPRHIHNLSFFFRLDAYKGFAGTNAILHDLVMATVQNQEALEIRQAELRLAEIRAELRLNELKLKRDTRIPEREIFLDEPASDSGISHEVVAGSRIQAEPPSSKARNRTTMKVPRKMKRKAEDSIPGDHRICFQLENMPSVPAHANSSKKIRKRNPAACSECRRKHLQCSHELRGLPAHRSKPSDLDIFAMPLTIEVLRRTEGQQQLEYLTYNASTFPLIDGDLRLLHERSGLAWHLSGVGVAQSSAGNSGSALLWALNALSDTEHLDAIIRAGMCTRYIEALDWVVWLCSYVIAEHKGKTTNELSSHSLLSESLAGLRHRVLSTSGKYSLPHSDGGPGIESKLLPDTHLAAVALKARSCAGLDRIAEVYLRTFAQHESSKVGQWWREIFRHIDHDASIILEAIEALPDARIQSKVWQMALDGASNFESMELCQALLGYGWSLAGQSTDHGRCMADWSAPRLVRGAYATNGGRHEPNCLVYDEDEDTKSSPLQVASRSGCEALVRSLLRLGASPDGLPHEAGFPLGAAARRGYCSIIRVLCDADADVNAKDERRQETALMIACESGQLGAATILLDAGANLRAEIAFRETSLYMAAYNGHSDVVDLLISAGTNVAAYHHSALLRAAECHAETAFKLLLAKGAVLSGTESTKRWNRTIAIAAFDGRLPRSSQNDSELAPITSNEQHVLQWSPAKMYPEWQDALGITPQASVPASRTMPEISPPMMPKQLMPADYEPDVNVFYASLKSPDFDKLDRLATQYFRWTVDSRADLRLWWQQLLGLIPESQLLTMIRGLPNSHEKSKVWEMAFHGAFVLANFGMSRSLLQCDIPGTTPQAWHSSHFLPLLSNRPDESTHPSDLSTISRTGSDGNTVTAWQMDARLRKRLLQDLLVMASLKAEYAVAERLLTAGLDPNCTIWTEDGRYSPLQAAACLAKFALHVACRQGYGGIVKLLLGAGANPNACDDSSGTALHLTRDCETIRLLLDAGADFPSQAASCESVLRAAAYNNRVDILDKLDSIDDSINPIMGTVGLRFPSALKTAAEFGADRTFDWLLTRGAEVHHLGEEVWIDAVINAVHRGNRGMLERLLTGHGTSGLRHSFSPDTLRNLVEKIETLIYLRPDGCLLALNTLDQETADLEKDCRLA</sequence>
<evidence type="ECO:0000313" key="7">
    <source>
        <dbReference type="Proteomes" id="UP000215453"/>
    </source>
</evidence>
<evidence type="ECO:0000256" key="3">
    <source>
        <dbReference type="PROSITE-ProRule" id="PRU00023"/>
    </source>
</evidence>
<evidence type="ECO:0000256" key="4">
    <source>
        <dbReference type="SAM" id="Coils"/>
    </source>
</evidence>
<keyword evidence="1" id="KW-0677">Repeat</keyword>
<evidence type="ECO:0000256" key="5">
    <source>
        <dbReference type="SAM" id="MobiDB-lite"/>
    </source>
</evidence>
<dbReference type="InterPro" id="IPR036770">
    <property type="entry name" value="Ankyrin_rpt-contain_sf"/>
</dbReference>
<evidence type="ECO:0000256" key="2">
    <source>
        <dbReference type="ARBA" id="ARBA00023043"/>
    </source>
</evidence>
<dbReference type="PANTHER" id="PTHR24171">
    <property type="entry name" value="ANKYRIN REPEAT DOMAIN-CONTAINING PROTEIN 39-RELATED"/>
    <property type="match status" value="1"/>
</dbReference>
<protein>
    <submittedName>
        <fullName evidence="6">Uncharacterized protein</fullName>
    </submittedName>
</protein>
<dbReference type="PANTHER" id="PTHR24171:SF9">
    <property type="entry name" value="ANKYRIN REPEAT DOMAIN-CONTAINING PROTEIN 39"/>
    <property type="match status" value="1"/>
</dbReference>
<feature type="repeat" description="ANK" evidence="3">
    <location>
        <begin position="597"/>
        <end position="629"/>
    </location>
</feature>
<dbReference type="SMART" id="SM00248">
    <property type="entry name" value="ANK"/>
    <property type="match status" value="9"/>
</dbReference>
<evidence type="ECO:0000256" key="1">
    <source>
        <dbReference type="ARBA" id="ARBA00022737"/>
    </source>
</evidence>
<dbReference type="SUPFAM" id="SSF48403">
    <property type="entry name" value="Ankyrin repeat"/>
    <property type="match status" value="2"/>
</dbReference>
<dbReference type="EMBL" id="LT882677">
    <property type="protein sequence ID" value="SMY21882.1"/>
    <property type="molecule type" value="Genomic_DNA"/>
</dbReference>
<dbReference type="PROSITE" id="PS50088">
    <property type="entry name" value="ANK_REPEAT"/>
    <property type="match status" value="3"/>
</dbReference>
<reference evidence="6 7" key="1">
    <citation type="submission" date="2016-10" db="EMBL/GenBank/DDBJ databases">
        <authorList>
            <person name="Varghese N."/>
        </authorList>
    </citation>
    <scope>NUCLEOTIDE SEQUENCE [LARGE SCALE GENOMIC DNA]</scope>
</reference>
<proteinExistence type="predicted"/>
<organism evidence="6 7">
    <name type="scientific">Zymoseptoria tritici ST99CH_1A5</name>
    <dbReference type="NCBI Taxonomy" id="1276529"/>
    <lineage>
        <taxon>Eukaryota</taxon>
        <taxon>Fungi</taxon>
        <taxon>Dikarya</taxon>
        <taxon>Ascomycota</taxon>
        <taxon>Pezizomycotina</taxon>
        <taxon>Dothideomycetes</taxon>
        <taxon>Dothideomycetidae</taxon>
        <taxon>Mycosphaerellales</taxon>
        <taxon>Mycosphaerellaceae</taxon>
        <taxon>Zymoseptoria</taxon>
    </lineage>
</organism>
<dbReference type="PROSITE" id="PS50297">
    <property type="entry name" value="ANK_REP_REGION"/>
    <property type="match status" value="2"/>
</dbReference>
<feature type="compositionally biased region" description="Basic residues" evidence="5">
    <location>
        <begin position="115"/>
        <end position="129"/>
    </location>
</feature>
<dbReference type="Pfam" id="PF12796">
    <property type="entry name" value="Ank_2"/>
    <property type="match status" value="2"/>
</dbReference>
<gene>
    <name evidence="6" type="ORF">ZT1A5_G3320</name>
</gene>
<name>A0A1Y6LBM2_ZYMTR</name>
<accession>A0A1Y6LBM2</accession>
<keyword evidence="4" id="KW-0175">Coiled coil</keyword>
<dbReference type="Proteomes" id="UP000215453">
    <property type="component" value="Chromosome 2"/>
</dbReference>
<dbReference type="Gene3D" id="1.25.40.20">
    <property type="entry name" value="Ankyrin repeat-containing domain"/>
    <property type="match status" value="2"/>
</dbReference>
<feature type="repeat" description="ANK" evidence="3">
    <location>
        <begin position="940"/>
        <end position="972"/>
    </location>
</feature>
<feature type="repeat" description="ANK" evidence="3">
    <location>
        <begin position="530"/>
        <end position="562"/>
    </location>
</feature>
<evidence type="ECO:0000313" key="6">
    <source>
        <dbReference type="EMBL" id="SMY21882.1"/>
    </source>
</evidence>
<dbReference type="AlphaFoldDB" id="A0A1Y6LBM2"/>
<dbReference type="InterPro" id="IPR002110">
    <property type="entry name" value="Ankyrin_rpt"/>
</dbReference>